<name>A0AAE1ED68_9GAST</name>
<gene>
    <name evidence="1" type="ORF">RRG08_021492</name>
</gene>
<sequence length="157" mass="17592">MAYPGPRNPEENFPVRAITKIVESKEADNNETNDEIIAPKDLLLLVVAALRVLKNEDGSTMNEIRRILISGGFITPSLNIRPALILGLKKNVLRRPLSAVKANAYGRYIEVEKNAICGTSTKRRTKSLSGGQILVRKKVKRCHKTNKRSVERYRLAL</sequence>
<reference evidence="1" key="1">
    <citation type="journal article" date="2023" name="G3 (Bethesda)">
        <title>A reference genome for the long-term kleptoplast-retaining sea slug Elysia crispata morphotype clarki.</title>
        <authorList>
            <person name="Eastman K.E."/>
            <person name="Pendleton A.L."/>
            <person name="Shaikh M.A."/>
            <person name="Suttiyut T."/>
            <person name="Ogas R."/>
            <person name="Tomko P."/>
            <person name="Gavelis G."/>
            <person name="Widhalm J.R."/>
            <person name="Wisecaver J.H."/>
        </authorList>
    </citation>
    <scope>NUCLEOTIDE SEQUENCE</scope>
    <source>
        <strain evidence="1">ECLA1</strain>
    </source>
</reference>
<protein>
    <submittedName>
        <fullName evidence="1">Uncharacterized protein</fullName>
    </submittedName>
</protein>
<keyword evidence="2" id="KW-1185">Reference proteome</keyword>
<evidence type="ECO:0000313" key="2">
    <source>
        <dbReference type="Proteomes" id="UP001283361"/>
    </source>
</evidence>
<comment type="caution">
    <text evidence="1">The sequence shown here is derived from an EMBL/GenBank/DDBJ whole genome shotgun (WGS) entry which is preliminary data.</text>
</comment>
<dbReference type="EMBL" id="JAWDGP010000167">
    <property type="protein sequence ID" value="KAK3803294.1"/>
    <property type="molecule type" value="Genomic_DNA"/>
</dbReference>
<accession>A0AAE1ED68</accession>
<proteinExistence type="predicted"/>
<dbReference type="Proteomes" id="UP001283361">
    <property type="component" value="Unassembled WGS sequence"/>
</dbReference>
<dbReference type="AlphaFoldDB" id="A0AAE1ED68"/>
<organism evidence="1 2">
    <name type="scientific">Elysia crispata</name>
    <name type="common">lettuce slug</name>
    <dbReference type="NCBI Taxonomy" id="231223"/>
    <lineage>
        <taxon>Eukaryota</taxon>
        <taxon>Metazoa</taxon>
        <taxon>Spiralia</taxon>
        <taxon>Lophotrochozoa</taxon>
        <taxon>Mollusca</taxon>
        <taxon>Gastropoda</taxon>
        <taxon>Heterobranchia</taxon>
        <taxon>Euthyneura</taxon>
        <taxon>Panpulmonata</taxon>
        <taxon>Sacoglossa</taxon>
        <taxon>Placobranchoidea</taxon>
        <taxon>Plakobranchidae</taxon>
        <taxon>Elysia</taxon>
    </lineage>
</organism>
<evidence type="ECO:0000313" key="1">
    <source>
        <dbReference type="EMBL" id="KAK3803294.1"/>
    </source>
</evidence>